<proteinExistence type="predicted"/>
<reference evidence="1" key="2">
    <citation type="journal article" date="2015" name="Fish Shellfish Immunol.">
        <title>Early steps in the European eel (Anguilla anguilla)-Vibrio vulnificus interaction in the gills: Role of the RtxA13 toxin.</title>
        <authorList>
            <person name="Callol A."/>
            <person name="Pajuelo D."/>
            <person name="Ebbesson L."/>
            <person name="Teles M."/>
            <person name="MacKenzie S."/>
            <person name="Amaro C."/>
        </authorList>
    </citation>
    <scope>NUCLEOTIDE SEQUENCE</scope>
</reference>
<name>A0A0E9V2J7_ANGAN</name>
<organism evidence="1">
    <name type="scientific">Anguilla anguilla</name>
    <name type="common">European freshwater eel</name>
    <name type="synonym">Muraena anguilla</name>
    <dbReference type="NCBI Taxonomy" id="7936"/>
    <lineage>
        <taxon>Eukaryota</taxon>
        <taxon>Metazoa</taxon>
        <taxon>Chordata</taxon>
        <taxon>Craniata</taxon>
        <taxon>Vertebrata</taxon>
        <taxon>Euteleostomi</taxon>
        <taxon>Actinopterygii</taxon>
        <taxon>Neopterygii</taxon>
        <taxon>Teleostei</taxon>
        <taxon>Anguilliformes</taxon>
        <taxon>Anguillidae</taxon>
        <taxon>Anguilla</taxon>
    </lineage>
</organism>
<reference evidence="1" key="1">
    <citation type="submission" date="2014-11" db="EMBL/GenBank/DDBJ databases">
        <authorList>
            <person name="Amaro Gonzalez C."/>
        </authorList>
    </citation>
    <scope>NUCLEOTIDE SEQUENCE</scope>
</reference>
<dbReference type="EMBL" id="GBXM01036238">
    <property type="protein sequence ID" value="JAH72339.1"/>
    <property type="molecule type" value="Transcribed_RNA"/>
</dbReference>
<evidence type="ECO:0000313" key="1">
    <source>
        <dbReference type="EMBL" id="JAH72339.1"/>
    </source>
</evidence>
<sequence>MLVNLLTLKEPNI</sequence>
<accession>A0A0E9V2J7</accession>
<protein>
    <submittedName>
        <fullName evidence="1">Uncharacterized protein</fullName>
    </submittedName>
</protein>